<evidence type="ECO:0000313" key="5">
    <source>
        <dbReference type="Proteomes" id="UP000586042"/>
    </source>
</evidence>
<protein>
    <submittedName>
        <fullName evidence="4">SDR family NAD(P)-dependent oxidoreductase</fullName>
    </submittedName>
</protein>
<name>A0A7Y6I569_9ACTN</name>
<dbReference type="InterPro" id="IPR020904">
    <property type="entry name" value="Sc_DH/Rdtase_CS"/>
</dbReference>
<dbReference type="AlphaFoldDB" id="A0A7Y6I569"/>
<dbReference type="PANTHER" id="PTHR43976">
    <property type="entry name" value="SHORT CHAIN DEHYDROGENASE"/>
    <property type="match status" value="1"/>
</dbReference>
<dbReference type="GO" id="GO:0016491">
    <property type="term" value="F:oxidoreductase activity"/>
    <property type="evidence" value="ECO:0007669"/>
    <property type="project" value="UniProtKB-KW"/>
</dbReference>
<comment type="caution">
    <text evidence="4">The sequence shown here is derived from an EMBL/GenBank/DDBJ whole genome shotgun (WGS) entry which is preliminary data.</text>
</comment>
<accession>A0A7Y6I569</accession>
<evidence type="ECO:0000256" key="1">
    <source>
        <dbReference type="ARBA" id="ARBA00006484"/>
    </source>
</evidence>
<dbReference type="EMBL" id="JABWGN010000004">
    <property type="protein sequence ID" value="NUW31918.1"/>
    <property type="molecule type" value="Genomic_DNA"/>
</dbReference>
<dbReference type="Proteomes" id="UP000586042">
    <property type="component" value="Unassembled WGS sequence"/>
</dbReference>
<dbReference type="PRINTS" id="PR00080">
    <property type="entry name" value="SDRFAMILY"/>
</dbReference>
<dbReference type="PRINTS" id="PR00081">
    <property type="entry name" value="GDHRDH"/>
</dbReference>
<organism evidence="4 5">
    <name type="scientific">Nonomuraea montanisoli</name>
    <dbReference type="NCBI Taxonomy" id="2741721"/>
    <lineage>
        <taxon>Bacteria</taxon>
        <taxon>Bacillati</taxon>
        <taxon>Actinomycetota</taxon>
        <taxon>Actinomycetes</taxon>
        <taxon>Streptosporangiales</taxon>
        <taxon>Streptosporangiaceae</taxon>
        <taxon>Nonomuraea</taxon>
    </lineage>
</organism>
<evidence type="ECO:0000313" key="4">
    <source>
        <dbReference type="EMBL" id="NUW31918.1"/>
    </source>
</evidence>
<comment type="similarity">
    <text evidence="1 3">Belongs to the short-chain dehydrogenases/reductases (SDR) family.</text>
</comment>
<dbReference type="InterPro" id="IPR051911">
    <property type="entry name" value="SDR_oxidoreductase"/>
</dbReference>
<gene>
    <name evidence="4" type="ORF">HTZ77_10830</name>
</gene>
<dbReference type="PROSITE" id="PS00061">
    <property type="entry name" value="ADH_SHORT"/>
    <property type="match status" value="1"/>
</dbReference>
<sequence>MPARIPLNETRRFVLTKGRGSCRLWRRDEPSRLVIEENNNKEVRPVTTGKVWFITGASRGLGRAFTEAALEAGDRVVAAARHVEPLAELAERHPGRLVPLPLDVSDRAAVHEAVERAVAAFGHLDVVVNNAGGLLYGMVEEATEEQVRAHLDVNFFGALWVSQAVIPHLRKRGAGRILQVTSMGTSGGMASVGFYGAGKAALDSLSEALAMELEPIGVKVTIVQMGGYDTGLFTAGTTATAPLPAYEPLRAKLAEMWGDDAGPAASTAAPVILELASLPEPPRRLIVGGASYDMVQQMDRARTELYQAWEHLSRQAPG</sequence>
<reference evidence="4 5" key="1">
    <citation type="submission" date="2020-06" db="EMBL/GenBank/DDBJ databases">
        <title>Nonomuraea sp. SMC257, a novel actinomycete isolated from soil.</title>
        <authorList>
            <person name="Chanama M."/>
        </authorList>
    </citation>
    <scope>NUCLEOTIDE SEQUENCE [LARGE SCALE GENOMIC DNA]</scope>
    <source>
        <strain evidence="4 5">SMC257</strain>
    </source>
</reference>
<dbReference type="InterPro" id="IPR002347">
    <property type="entry name" value="SDR_fam"/>
</dbReference>
<dbReference type="PANTHER" id="PTHR43976:SF16">
    <property type="entry name" value="SHORT-CHAIN DEHYDROGENASE_REDUCTASE FAMILY PROTEIN"/>
    <property type="match status" value="1"/>
</dbReference>
<dbReference type="NCBIfam" id="NF006114">
    <property type="entry name" value="PRK08263.1"/>
    <property type="match status" value="1"/>
</dbReference>
<evidence type="ECO:0000256" key="2">
    <source>
        <dbReference type="ARBA" id="ARBA00023002"/>
    </source>
</evidence>
<keyword evidence="2" id="KW-0560">Oxidoreductase</keyword>
<dbReference type="SUPFAM" id="SSF51735">
    <property type="entry name" value="NAD(P)-binding Rossmann-fold domains"/>
    <property type="match status" value="1"/>
</dbReference>
<dbReference type="CDD" id="cd05374">
    <property type="entry name" value="17beta-HSD-like_SDR_c"/>
    <property type="match status" value="1"/>
</dbReference>
<dbReference type="InterPro" id="IPR036291">
    <property type="entry name" value="NAD(P)-bd_dom_sf"/>
</dbReference>
<dbReference type="Gene3D" id="3.40.50.720">
    <property type="entry name" value="NAD(P)-binding Rossmann-like Domain"/>
    <property type="match status" value="1"/>
</dbReference>
<dbReference type="Pfam" id="PF00106">
    <property type="entry name" value="adh_short"/>
    <property type="match status" value="1"/>
</dbReference>
<evidence type="ECO:0000256" key="3">
    <source>
        <dbReference type="RuleBase" id="RU000363"/>
    </source>
</evidence>
<proteinExistence type="inferred from homology"/>
<keyword evidence="5" id="KW-1185">Reference proteome</keyword>